<gene>
    <name evidence="1" type="ORF">DM02DRAFT_546695</name>
</gene>
<keyword evidence="2" id="KW-1185">Reference proteome</keyword>
<dbReference type="AlphaFoldDB" id="A0A2V1D058"/>
<accession>A0A2V1D058</accession>
<proteinExistence type="predicted"/>
<evidence type="ECO:0000313" key="2">
    <source>
        <dbReference type="Proteomes" id="UP000244855"/>
    </source>
</evidence>
<evidence type="ECO:0000313" key="1">
    <source>
        <dbReference type="EMBL" id="PVH90999.1"/>
    </source>
</evidence>
<dbReference type="Proteomes" id="UP000244855">
    <property type="component" value="Unassembled WGS sequence"/>
</dbReference>
<reference evidence="1 2" key="1">
    <citation type="journal article" date="2018" name="Sci. Rep.">
        <title>Comparative genomics provides insights into the lifestyle and reveals functional heterogeneity of dark septate endophytic fungi.</title>
        <authorList>
            <person name="Knapp D.G."/>
            <person name="Nemeth J.B."/>
            <person name="Barry K."/>
            <person name="Hainaut M."/>
            <person name="Henrissat B."/>
            <person name="Johnson J."/>
            <person name="Kuo A."/>
            <person name="Lim J.H.P."/>
            <person name="Lipzen A."/>
            <person name="Nolan M."/>
            <person name="Ohm R.A."/>
            <person name="Tamas L."/>
            <person name="Grigoriev I.V."/>
            <person name="Spatafora J.W."/>
            <person name="Nagy L.G."/>
            <person name="Kovacs G.M."/>
        </authorList>
    </citation>
    <scope>NUCLEOTIDE SEQUENCE [LARGE SCALE GENOMIC DNA]</scope>
    <source>
        <strain evidence="1 2">DSE2036</strain>
    </source>
</reference>
<name>A0A2V1D058_9PLEO</name>
<feature type="non-terminal residue" evidence="1">
    <location>
        <position position="1"/>
    </location>
</feature>
<dbReference type="OrthoDB" id="3693538at2759"/>
<organism evidence="1 2">
    <name type="scientific">Periconia macrospinosa</name>
    <dbReference type="NCBI Taxonomy" id="97972"/>
    <lineage>
        <taxon>Eukaryota</taxon>
        <taxon>Fungi</taxon>
        <taxon>Dikarya</taxon>
        <taxon>Ascomycota</taxon>
        <taxon>Pezizomycotina</taxon>
        <taxon>Dothideomycetes</taxon>
        <taxon>Pleosporomycetidae</taxon>
        <taxon>Pleosporales</taxon>
        <taxon>Massarineae</taxon>
        <taxon>Periconiaceae</taxon>
        <taxon>Periconia</taxon>
    </lineage>
</organism>
<dbReference type="EMBL" id="KZ806000">
    <property type="protein sequence ID" value="PVH90999.1"/>
    <property type="molecule type" value="Genomic_DNA"/>
</dbReference>
<protein>
    <submittedName>
        <fullName evidence="1">Uncharacterized protein</fullName>
    </submittedName>
</protein>
<sequence>YIDASGDVVDLPIALPQLVGTHTGERIADVVSQTLQSFGINRGKLVCFALGNAYKNNTAVSKLAAIYSFAAADRRLCVPGRQMVIVRSGPERRLIRA</sequence>